<protein>
    <submittedName>
        <fullName evidence="3">Uncharacterized protein</fullName>
    </submittedName>
</protein>
<dbReference type="Proteomes" id="UP000198862">
    <property type="component" value="Unassembled WGS sequence"/>
</dbReference>
<dbReference type="EMBL" id="FOLO01000021">
    <property type="protein sequence ID" value="SFC87673.1"/>
    <property type="molecule type" value="Genomic_DNA"/>
</dbReference>
<feature type="chain" id="PRO_5011435340" evidence="2">
    <location>
        <begin position="19"/>
        <end position="302"/>
    </location>
</feature>
<feature type="signal peptide" evidence="2">
    <location>
        <begin position="1"/>
        <end position="18"/>
    </location>
</feature>
<dbReference type="AlphaFoldDB" id="A0A1I1MYN3"/>
<feature type="compositionally biased region" description="Gly residues" evidence="1">
    <location>
        <begin position="243"/>
        <end position="276"/>
    </location>
</feature>
<reference evidence="3 4" key="1">
    <citation type="submission" date="2016-10" db="EMBL/GenBank/DDBJ databases">
        <authorList>
            <person name="de Groot N.N."/>
        </authorList>
    </citation>
    <scope>NUCLEOTIDE SEQUENCE [LARGE SCALE GENOMIC DNA]</scope>
    <source>
        <strain evidence="3 4">DSM 6059</strain>
    </source>
</reference>
<evidence type="ECO:0000313" key="3">
    <source>
        <dbReference type="EMBL" id="SFC87673.1"/>
    </source>
</evidence>
<feature type="compositionally biased region" description="Low complexity" evidence="1">
    <location>
        <begin position="277"/>
        <end position="286"/>
    </location>
</feature>
<evidence type="ECO:0000256" key="1">
    <source>
        <dbReference type="SAM" id="MobiDB-lite"/>
    </source>
</evidence>
<proteinExistence type="predicted"/>
<name>A0A1I1MYN3_9GAMM</name>
<evidence type="ECO:0000313" key="4">
    <source>
        <dbReference type="Proteomes" id="UP000198862"/>
    </source>
</evidence>
<keyword evidence="2" id="KW-0732">Signal</keyword>
<keyword evidence="4" id="KW-1185">Reference proteome</keyword>
<feature type="region of interest" description="Disordered" evidence="1">
    <location>
        <begin position="243"/>
        <end position="288"/>
    </location>
</feature>
<accession>A0A1I1MYN3</accession>
<sequence length="302" mass="32141">MKKLLLAIGISCSFNASAQDEFYLECNPLNCNTERTIEQFIDESTPLSNSSIFYISDSQVNVDSMTYQEFKTLKNLRKHDTQESKDTDSTMDGALLCENDNDFNCHDWEKEHITSTINNYLNNFQYTYTLTQQDIDSHNTAKRIHYNFVVNAITAIPAAKIGFLTVKALNYYLQHGVIATGVSGTLIGMGISETFKGYTPTNLRPGDIVVTRLGKAELLIRDGILYNIGDILTGAINSDSVGGNSGGGDGDNGDPISGGGGGASGGGGGSSGGSGSGSYCRESGSVTTGGGTTHYVKIVPCG</sequence>
<gene>
    <name evidence="3" type="ORF">SAMN02745724_02780</name>
</gene>
<evidence type="ECO:0000256" key="2">
    <source>
        <dbReference type="SAM" id="SignalP"/>
    </source>
</evidence>
<dbReference type="RefSeq" id="WP_091984960.1">
    <property type="nucleotide sequence ID" value="NZ_FOLO01000021.1"/>
</dbReference>
<organism evidence="3 4">
    <name type="scientific">Pseudoalteromonas denitrificans DSM 6059</name>
    <dbReference type="NCBI Taxonomy" id="1123010"/>
    <lineage>
        <taxon>Bacteria</taxon>
        <taxon>Pseudomonadati</taxon>
        <taxon>Pseudomonadota</taxon>
        <taxon>Gammaproteobacteria</taxon>
        <taxon>Alteromonadales</taxon>
        <taxon>Pseudoalteromonadaceae</taxon>
        <taxon>Pseudoalteromonas</taxon>
    </lineage>
</organism>